<feature type="region of interest" description="Disordered" evidence="1">
    <location>
        <begin position="1"/>
        <end position="39"/>
    </location>
</feature>
<name>A0AAV4MMH6_9ARAC</name>
<gene>
    <name evidence="2" type="ORF">CDAR_244751</name>
</gene>
<organism evidence="2 3">
    <name type="scientific">Caerostris darwini</name>
    <dbReference type="NCBI Taxonomy" id="1538125"/>
    <lineage>
        <taxon>Eukaryota</taxon>
        <taxon>Metazoa</taxon>
        <taxon>Ecdysozoa</taxon>
        <taxon>Arthropoda</taxon>
        <taxon>Chelicerata</taxon>
        <taxon>Arachnida</taxon>
        <taxon>Araneae</taxon>
        <taxon>Araneomorphae</taxon>
        <taxon>Entelegynae</taxon>
        <taxon>Araneoidea</taxon>
        <taxon>Araneidae</taxon>
        <taxon>Caerostris</taxon>
    </lineage>
</organism>
<reference evidence="2 3" key="1">
    <citation type="submission" date="2021-06" db="EMBL/GenBank/DDBJ databases">
        <title>Caerostris darwini draft genome.</title>
        <authorList>
            <person name="Kono N."/>
            <person name="Arakawa K."/>
        </authorList>
    </citation>
    <scope>NUCLEOTIDE SEQUENCE [LARGE SCALE GENOMIC DNA]</scope>
</reference>
<dbReference type="AlphaFoldDB" id="A0AAV4MMH6"/>
<evidence type="ECO:0000313" key="3">
    <source>
        <dbReference type="Proteomes" id="UP001054837"/>
    </source>
</evidence>
<accession>A0AAV4MMH6</accession>
<protein>
    <submittedName>
        <fullName evidence="2">Uncharacterized protein</fullName>
    </submittedName>
</protein>
<dbReference type="Proteomes" id="UP001054837">
    <property type="component" value="Unassembled WGS sequence"/>
</dbReference>
<comment type="caution">
    <text evidence="2">The sequence shown here is derived from an EMBL/GenBank/DDBJ whole genome shotgun (WGS) entry which is preliminary data.</text>
</comment>
<evidence type="ECO:0000313" key="2">
    <source>
        <dbReference type="EMBL" id="GIX73040.1"/>
    </source>
</evidence>
<sequence length="194" mass="21393">MKSPTSPKEANDNRRPSKSFTRRGRDASQPPPKKQRGLQTFARGTLGELFDFAALGTGSPETTQPPQRYWKGGGKHPPLCFYVSCFGEGKKRKLIPVGSFLLPRWRRRIRCREPSICGSEELSIGRVQGAAARGKWAPNLSPNIGRRGFCADTVLYFISDDPESSPLFSLLRLGSSDSRKGATTNESFGGEDPF</sequence>
<dbReference type="EMBL" id="BPLQ01000574">
    <property type="protein sequence ID" value="GIX73040.1"/>
    <property type="molecule type" value="Genomic_DNA"/>
</dbReference>
<evidence type="ECO:0000256" key="1">
    <source>
        <dbReference type="SAM" id="MobiDB-lite"/>
    </source>
</evidence>
<keyword evidence="3" id="KW-1185">Reference proteome</keyword>
<proteinExistence type="predicted"/>